<evidence type="ECO:0000313" key="4">
    <source>
        <dbReference type="Proteomes" id="UP001346149"/>
    </source>
</evidence>
<feature type="region of interest" description="Disordered" evidence="1">
    <location>
        <begin position="159"/>
        <end position="185"/>
    </location>
</feature>
<evidence type="ECO:0000313" key="3">
    <source>
        <dbReference type="EMBL" id="KAK4788491.1"/>
    </source>
</evidence>
<feature type="region of interest" description="Disordered" evidence="1">
    <location>
        <begin position="63"/>
        <end position="130"/>
    </location>
</feature>
<name>A0AAN7R5X6_TRANT</name>
<dbReference type="InterPro" id="IPR008889">
    <property type="entry name" value="VQ"/>
</dbReference>
<protein>
    <recommendedName>
        <fullName evidence="2">VQ domain-containing protein</fullName>
    </recommendedName>
</protein>
<accession>A0AAN7R5X6</accession>
<sequence>MASNSGDSSSSASDPSGNGNRETYPFKHHHINKLSHKISKPFIRKPAISRELDPLLPGLTQPAAAAAGAADYQDALPPHQPPQPPVYNINKSDFRDVVQRLTGAPPRDPAAHPPPIPPPSRSSTSTSRLHRIRPPPLAQLAARSPPMIHCAADPLVPAVESSGNPMLRPSEPPPMSPLPPLPGVHIAAESPVSAYMRRLRSSSGEPRPHQFSCLSPLAPPQSQSQSQQAPPPLSPLSYRLIPPVSMFPPPLPNQLTGFPFPQLPLSPTVPSPKP</sequence>
<dbReference type="AlphaFoldDB" id="A0AAN7R5X6"/>
<dbReference type="Pfam" id="PF05678">
    <property type="entry name" value="VQ"/>
    <property type="match status" value="1"/>
</dbReference>
<feature type="compositionally biased region" description="Low complexity" evidence="1">
    <location>
        <begin position="214"/>
        <end position="228"/>
    </location>
</feature>
<feature type="compositionally biased region" description="Pro residues" evidence="1">
    <location>
        <begin position="261"/>
        <end position="274"/>
    </location>
</feature>
<feature type="domain" description="VQ" evidence="2">
    <location>
        <begin position="81"/>
        <end position="106"/>
    </location>
</feature>
<feature type="compositionally biased region" description="Pro residues" evidence="1">
    <location>
        <begin position="106"/>
        <end position="120"/>
    </location>
</feature>
<evidence type="ECO:0000259" key="2">
    <source>
        <dbReference type="Pfam" id="PF05678"/>
    </source>
</evidence>
<organism evidence="3 4">
    <name type="scientific">Trapa natans</name>
    <name type="common">Water chestnut</name>
    <dbReference type="NCBI Taxonomy" id="22666"/>
    <lineage>
        <taxon>Eukaryota</taxon>
        <taxon>Viridiplantae</taxon>
        <taxon>Streptophyta</taxon>
        <taxon>Embryophyta</taxon>
        <taxon>Tracheophyta</taxon>
        <taxon>Spermatophyta</taxon>
        <taxon>Magnoliopsida</taxon>
        <taxon>eudicotyledons</taxon>
        <taxon>Gunneridae</taxon>
        <taxon>Pentapetalae</taxon>
        <taxon>rosids</taxon>
        <taxon>malvids</taxon>
        <taxon>Myrtales</taxon>
        <taxon>Lythraceae</taxon>
        <taxon>Trapa</taxon>
    </lineage>
</organism>
<dbReference type="PANTHER" id="PTHR33783">
    <property type="entry name" value="PROTEIN HAIKU1"/>
    <property type="match status" value="1"/>
</dbReference>
<dbReference type="PANTHER" id="PTHR33783:SF4">
    <property type="entry name" value="VQ MOTIF-CONTAINING PROTEIN 9"/>
    <property type="match status" value="1"/>
</dbReference>
<evidence type="ECO:0000256" key="1">
    <source>
        <dbReference type="SAM" id="MobiDB-lite"/>
    </source>
</evidence>
<feature type="region of interest" description="Disordered" evidence="1">
    <location>
        <begin position="197"/>
        <end position="237"/>
    </location>
</feature>
<proteinExistence type="predicted"/>
<feature type="compositionally biased region" description="Low complexity" evidence="1">
    <location>
        <begin position="63"/>
        <end position="77"/>
    </location>
</feature>
<dbReference type="InterPro" id="IPR039612">
    <property type="entry name" value="VQ_5/9/14"/>
</dbReference>
<reference evidence="3 4" key="1">
    <citation type="journal article" date="2023" name="Hortic Res">
        <title>Pangenome of water caltrop reveals structural variations and asymmetric subgenome divergence after allopolyploidization.</title>
        <authorList>
            <person name="Zhang X."/>
            <person name="Chen Y."/>
            <person name="Wang L."/>
            <person name="Yuan Y."/>
            <person name="Fang M."/>
            <person name="Shi L."/>
            <person name="Lu R."/>
            <person name="Comes H.P."/>
            <person name="Ma Y."/>
            <person name="Chen Y."/>
            <person name="Huang G."/>
            <person name="Zhou Y."/>
            <person name="Zheng Z."/>
            <person name="Qiu Y."/>
        </authorList>
    </citation>
    <scope>NUCLEOTIDE SEQUENCE [LARGE SCALE GENOMIC DNA]</scope>
    <source>
        <strain evidence="3">F231</strain>
    </source>
</reference>
<gene>
    <name evidence="3" type="ORF">SAY86_019810</name>
</gene>
<keyword evidence="4" id="KW-1185">Reference proteome</keyword>
<dbReference type="Proteomes" id="UP001346149">
    <property type="component" value="Unassembled WGS sequence"/>
</dbReference>
<dbReference type="EMBL" id="JAXQNO010000011">
    <property type="protein sequence ID" value="KAK4788491.1"/>
    <property type="molecule type" value="Genomic_DNA"/>
</dbReference>
<feature type="compositionally biased region" description="Pro residues" evidence="1">
    <location>
        <begin position="170"/>
        <end position="182"/>
    </location>
</feature>
<comment type="caution">
    <text evidence="3">The sequence shown here is derived from an EMBL/GenBank/DDBJ whole genome shotgun (WGS) entry which is preliminary data.</text>
</comment>
<feature type="region of interest" description="Disordered" evidence="1">
    <location>
        <begin position="251"/>
        <end position="274"/>
    </location>
</feature>
<feature type="region of interest" description="Disordered" evidence="1">
    <location>
        <begin position="1"/>
        <end position="32"/>
    </location>
</feature>
<feature type="compositionally biased region" description="Low complexity" evidence="1">
    <location>
        <begin position="1"/>
        <end position="20"/>
    </location>
</feature>